<dbReference type="InterPro" id="IPR045112">
    <property type="entry name" value="PPAN-like"/>
</dbReference>
<dbReference type="PROSITE" id="PS50833">
    <property type="entry name" value="BRIX"/>
    <property type="match status" value="1"/>
</dbReference>
<feature type="compositionally biased region" description="Basic residues" evidence="1">
    <location>
        <begin position="413"/>
        <end position="424"/>
    </location>
</feature>
<evidence type="ECO:0000313" key="4">
    <source>
        <dbReference type="Proteomes" id="UP001377567"/>
    </source>
</evidence>
<evidence type="ECO:0000256" key="1">
    <source>
        <dbReference type="SAM" id="MobiDB-lite"/>
    </source>
</evidence>
<dbReference type="AlphaFoldDB" id="A0AAV5RW48"/>
<feature type="compositionally biased region" description="Acidic residues" evidence="1">
    <location>
        <begin position="465"/>
        <end position="482"/>
    </location>
</feature>
<comment type="caution">
    <text evidence="3">The sequence shown here is derived from an EMBL/GenBank/DDBJ whole genome shotgun (WGS) entry which is preliminary data.</text>
</comment>
<protein>
    <submittedName>
        <fullName evidence="3">rRNA-binding ribosome biosynthesis protein</fullName>
    </submittedName>
</protein>
<proteinExistence type="predicted"/>
<dbReference type="PANTHER" id="PTHR12661:SF5">
    <property type="entry name" value="SUPPRESSOR OF SWI4 1 HOMOLOG"/>
    <property type="match status" value="1"/>
</dbReference>
<name>A0AAV5RW48_MAUHU</name>
<dbReference type="GO" id="GO:0006364">
    <property type="term" value="P:rRNA processing"/>
    <property type="evidence" value="ECO:0007669"/>
    <property type="project" value="InterPro"/>
</dbReference>
<feature type="region of interest" description="Disordered" evidence="1">
    <location>
        <begin position="392"/>
        <end position="482"/>
    </location>
</feature>
<reference evidence="3 4" key="1">
    <citation type="journal article" date="2023" name="Elife">
        <title>Identification of key yeast species and microbe-microbe interactions impacting larval growth of Drosophila in the wild.</title>
        <authorList>
            <person name="Mure A."/>
            <person name="Sugiura Y."/>
            <person name="Maeda R."/>
            <person name="Honda K."/>
            <person name="Sakurai N."/>
            <person name="Takahashi Y."/>
            <person name="Watada M."/>
            <person name="Katoh T."/>
            <person name="Gotoh A."/>
            <person name="Gotoh Y."/>
            <person name="Taniguchi I."/>
            <person name="Nakamura K."/>
            <person name="Hayashi T."/>
            <person name="Katayama T."/>
            <person name="Uemura T."/>
            <person name="Hattori Y."/>
        </authorList>
    </citation>
    <scope>NUCLEOTIDE SEQUENCE [LARGE SCALE GENOMIC DNA]</scope>
    <source>
        <strain evidence="3 4">KH-74</strain>
    </source>
</reference>
<dbReference type="GO" id="GO:0019843">
    <property type="term" value="F:rRNA binding"/>
    <property type="evidence" value="ECO:0007669"/>
    <property type="project" value="InterPro"/>
</dbReference>
<dbReference type="Pfam" id="PF04427">
    <property type="entry name" value="Brix"/>
    <property type="match status" value="1"/>
</dbReference>
<dbReference type="GO" id="GO:0000027">
    <property type="term" value="P:ribosomal large subunit assembly"/>
    <property type="evidence" value="ECO:0007669"/>
    <property type="project" value="TreeGrafter"/>
</dbReference>
<dbReference type="SMART" id="SM00879">
    <property type="entry name" value="Brix"/>
    <property type="match status" value="1"/>
</dbReference>
<feature type="region of interest" description="Disordered" evidence="1">
    <location>
        <begin position="308"/>
        <end position="336"/>
    </location>
</feature>
<sequence length="482" mass="54563">MARRRTKKRTHVQPTEEDLKGIPKSMVIRVGQTSLANHSLNQLVRDFRQVMQPHTAIRLKERKSNKLRDFVVMCGPLGVSHLFIFTQSERTGNVSLKVARTPNGPTVTFQVMDYSLSRDIKKYLKKPKSLNSEDVLSPPLLVMNGFNSKFNRDGGDDGLDDKARVEKVVVSMFQNIFPPLNPAQTQLNSIKRVFMINKDQATGEISLRHYAIEIKDVEISRGLKGLFRAKNNLHKKLPVLTGKQDIASLILDHDIDPYTSESEVDEDDPSNIIRVADQTKEAGIKQKIDIQKQKIEEQRKKQEDIAAGLSDGEGNDNVDAPVDNAPQVETDASNPRKKAIRLTEVGPRLTLKLVKLEEGICSGKVLYHEYVHKTDDEIKLLEKRHRAKLRLKEERRKEQEANLQRKNAAKEAKKQRKLERRAARKAAEKDADGDEDMDKENNAGSNDESSDSDSESESEHNYSDVPEDIDSDLFSDIEEAAQ</sequence>
<keyword evidence="4" id="KW-1185">Reference proteome</keyword>
<feature type="domain" description="Brix" evidence="2">
    <location>
        <begin position="26"/>
        <end position="362"/>
    </location>
</feature>
<dbReference type="Proteomes" id="UP001377567">
    <property type="component" value="Unassembled WGS sequence"/>
</dbReference>
<evidence type="ECO:0000313" key="3">
    <source>
        <dbReference type="EMBL" id="GMM55493.1"/>
    </source>
</evidence>
<evidence type="ECO:0000259" key="2">
    <source>
        <dbReference type="PROSITE" id="PS50833"/>
    </source>
</evidence>
<gene>
    <name evidence="3" type="ORF">DAKH74_021090</name>
</gene>
<dbReference type="GO" id="GO:0030687">
    <property type="term" value="C:preribosome, large subunit precursor"/>
    <property type="evidence" value="ECO:0007669"/>
    <property type="project" value="TreeGrafter"/>
</dbReference>
<dbReference type="InterPro" id="IPR007109">
    <property type="entry name" value="Brix"/>
</dbReference>
<dbReference type="PANTHER" id="PTHR12661">
    <property type="entry name" value="PETER PAN-RELATED"/>
    <property type="match status" value="1"/>
</dbReference>
<accession>A0AAV5RW48</accession>
<organism evidence="3 4">
    <name type="scientific">Maudiozyma humilis</name>
    <name type="common">Sour dough yeast</name>
    <name type="synonym">Kazachstania humilis</name>
    <dbReference type="NCBI Taxonomy" id="51915"/>
    <lineage>
        <taxon>Eukaryota</taxon>
        <taxon>Fungi</taxon>
        <taxon>Dikarya</taxon>
        <taxon>Ascomycota</taxon>
        <taxon>Saccharomycotina</taxon>
        <taxon>Saccharomycetes</taxon>
        <taxon>Saccharomycetales</taxon>
        <taxon>Saccharomycetaceae</taxon>
        <taxon>Maudiozyma</taxon>
    </lineage>
</organism>
<dbReference type="GO" id="GO:0005730">
    <property type="term" value="C:nucleolus"/>
    <property type="evidence" value="ECO:0007669"/>
    <property type="project" value="UniProtKB-ARBA"/>
</dbReference>
<dbReference type="EMBL" id="BTGD01000005">
    <property type="protein sequence ID" value="GMM55493.1"/>
    <property type="molecule type" value="Genomic_DNA"/>
</dbReference>